<evidence type="ECO:0000313" key="9">
    <source>
        <dbReference type="EMBL" id="QJW99045.1"/>
    </source>
</evidence>
<accession>A0A6M5YYJ7</accession>
<dbReference type="GO" id="GO:0017038">
    <property type="term" value="P:protein import"/>
    <property type="evidence" value="ECO:0007669"/>
    <property type="project" value="TreeGrafter"/>
</dbReference>
<proteinExistence type="inferred from homology"/>
<keyword evidence="10" id="KW-1185">Reference proteome</keyword>
<name>A0A6M5YYJ7_9BACT</name>
<organism evidence="9 10">
    <name type="scientific">Frigoriglobus tundricola</name>
    <dbReference type="NCBI Taxonomy" id="2774151"/>
    <lineage>
        <taxon>Bacteria</taxon>
        <taxon>Pseudomonadati</taxon>
        <taxon>Planctomycetota</taxon>
        <taxon>Planctomycetia</taxon>
        <taxon>Gemmatales</taxon>
        <taxon>Gemmataceae</taxon>
        <taxon>Frigoriglobus</taxon>
    </lineage>
</organism>
<evidence type="ECO:0000313" key="10">
    <source>
        <dbReference type="Proteomes" id="UP000503447"/>
    </source>
</evidence>
<keyword evidence="6" id="KW-0653">Protein transport</keyword>
<evidence type="ECO:0000256" key="3">
    <source>
        <dbReference type="ARBA" id="ARBA00022692"/>
    </source>
</evidence>
<dbReference type="KEGG" id="ftj:FTUN_6643"/>
<comment type="subcellular location">
    <subcellularLocation>
        <location evidence="1">Cell membrane</location>
        <topology evidence="1">Multi-pass membrane protein</topology>
    </subcellularLocation>
    <subcellularLocation>
        <location evidence="6">Membrane</location>
        <topology evidence="6">Multi-pass membrane protein</topology>
    </subcellularLocation>
</comment>
<evidence type="ECO:0000256" key="7">
    <source>
        <dbReference type="SAM" id="Phobius"/>
    </source>
</evidence>
<comment type="similarity">
    <text evidence="6">Belongs to the exbB/tolQ family.</text>
</comment>
<reference evidence="10" key="1">
    <citation type="submission" date="2020-05" db="EMBL/GenBank/DDBJ databases">
        <title>Frigoriglobus tundricola gen. nov., sp. nov., a psychrotolerant cellulolytic planctomycete of the family Gemmataceae with two divergent copies of 16S rRNA gene.</title>
        <authorList>
            <person name="Kulichevskaya I.S."/>
            <person name="Ivanova A.A."/>
            <person name="Naumoff D.G."/>
            <person name="Beletsky A.V."/>
            <person name="Rijpstra W.I.C."/>
            <person name="Sinninghe Damste J.S."/>
            <person name="Mardanov A.V."/>
            <person name="Ravin N.V."/>
            <person name="Dedysh S.N."/>
        </authorList>
    </citation>
    <scope>NUCLEOTIDE SEQUENCE [LARGE SCALE GENOMIC DNA]</scope>
    <source>
        <strain evidence="10">PL17</strain>
    </source>
</reference>
<feature type="transmembrane region" description="Helical" evidence="7">
    <location>
        <begin position="153"/>
        <end position="177"/>
    </location>
</feature>
<evidence type="ECO:0000259" key="8">
    <source>
        <dbReference type="Pfam" id="PF01618"/>
    </source>
</evidence>
<evidence type="ECO:0000256" key="2">
    <source>
        <dbReference type="ARBA" id="ARBA00022475"/>
    </source>
</evidence>
<feature type="transmembrane region" description="Helical" evidence="7">
    <location>
        <begin position="20"/>
        <end position="42"/>
    </location>
</feature>
<dbReference type="Pfam" id="PF01618">
    <property type="entry name" value="MotA_ExbB"/>
    <property type="match status" value="1"/>
</dbReference>
<gene>
    <name evidence="9" type="ORF">FTUN_6643</name>
</gene>
<sequence>MEKTVSALTDVMSVISNALLLPVLICVLASLAWVLVIGGGFLREVVTRRRARAGLHALTTACDDPALEPTELWTRLRTSTHPLVADLVKGLAARPAGADTLRKRLSDLESDIADALARLSFLTRVGPMLGLLGTLIPLGPALTGLSAGNIQQLSGNLVVAFTATVIGLVVSCLAYGMGLVRRSWYGRDVDDLEHLVSRLWPGEAGRAAGAQVGP</sequence>
<keyword evidence="4 7" id="KW-1133">Transmembrane helix</keyword>
<evidence type="ECO:0000256" key="6">
    <source>
        <dbReference type="RuleBase" id="RU004057"/>
    </source>
</evidence>
<dbReference type="PANTHER" id="PTHR30625">
    <property type="entry name" value="PROTEIN TOLQ"/>
    <property type="match status" value="1"/>
</dbReference>
<feature type="transmembrane region" description="Helical" evidence="7">
    <location>
        <begin position="128"/>
        <end position="147"/>
    </location>
</feature>
<dbReference type="Proteomes" id="UP000503447">
    <property type="component" value="Chromosome"/>
</dbReference>
<keyword evidence="6" id="KW-0813">Transport</keyword>
<dbReference type="EMBL" id="CP053452">
    <property type="protein sequence ID" value="QJW99045.1"/>
    <property type="molecule type" value="Genomic_DNA"/>
</dbReference>
<dbReference type="PANTHER" id="PTHR30625:SF3">
    <property type="entry name" value="TOL-PAL SYSTEM PROTEIN TOLQ"/>
    <property type="match status" value="1"/>
</dbReference>
<dbReference type="GO" id="GO:0005886">
    <property type="term" value="C:plasma membrane"/>
    <property type="evidence" value="ECO:0007669"/>
    <property type="project" value="UniProtKB-SubCell"/>
</dbReference>
<dbReference type="InterPro" id="IPR050790">
    <property type="entry name" value="ExbB/TolQ_transport"/>
</dbReference>
<keyword evidence="5 7" id="KW-0472">Membrane</keyword>
<protein>
    <recommendedName>
        <fullName evidence="8">MotA/TolQ/ExbB proton channel domain-containing protein</fullName>
    </recommendedName>
</protein>
<feature type="domain" description="MotA/TolQ/ExbB proton channel" evidence="8">
    <location>
        <begin position="99"/>
        <end position="176"/>
    </location>
</feature>
<dbReference type="RefSeq" id="WP_227254512.1">
    <property type="nucleotide sequence ID" value="NZ_CP053452.2"/>
</dbReference>
<dbReference type="AlphaFoldDB" id="A0A6M5YYJ7"/>
<evidence type="ECO:0000256" key="4">
    <source>
        <dbReference type="ARBA" id="ARBA00022989"/>
    </source>
</evidence>
<dbReference type="InterPro" id="IPR002898">
    <property type="entry name" value="MotA_ExbB_proton_chnl"/>
</dbReference>
<keyword evidence="2" id="KW-1003">Cell membrane</keyword>
<evidence type="ECO:0000256" key="5">
    <source>
        <dbReference type="ARBA" id="ARBA00023136"/>
    </source>
</evidence>
<keyword evidence="3 7" id="KW-0812">Transmembrane</keyword>
<evidence type="ECO:0000256" key="1">
    <source>
        <dbReference type="ARBA" id="ARBA00004651"/>
    </source>
</evidence>